<dbReference type="EMBL" id="JAYMGO010000009">
    <property type="protein sequence ID" value="KAL1267478.1"/>
    <property type="molecule type" value="Genomic_DNA"/>
</dbReference>
<protein>
    <submittedName>
        <fullName evidence="3">Uncharacterized protein</fullName>
    </submittedName>
</protein>
<feature type="transmembrane region" description="Helical" evidence="2">
    <location>
        <begin position="54"/>
        <end position="73"/>
    </location>
</feature>
<evidence type="ECO:0000313" key="3">
    <source>
        <dbReference type="EMBL" id="KAL1267478.1"/>
    </source>
</evidence>
<proteinExistence type="predicted"/>
<sequence>MMSLPGLARADCSCLRAESVERGEGGWQRTPSPSASETQNRTVQSGSILRSGQAAMALVLDATHCMGAYYCLVRTRFKRRRKKRSERKGQNAFFTRPGGDL</sequence>
<evidence type="ECO:0000313" key="4">
    <source>
        <dbReference type="Proteomes" id="UP001558613"/>
    </source>
</evidence>
<comment type="caution">
    <text evidence="3">The sequence shown here is derived from an EMBL/GenBank/DDBJ whole genome shotgun (WGS) entry which is preliminary data.</text>
</comment>
<accession>A0ABR3MS57</accession>
<keyword evidence="2" id="KW-1133">Transmembrane helix</keyword>
<gene>
    <name evidence="3" type="ORF">QQF64_032841</name>
</gene>
<keyword evidence="2" id="KW-0472">Membrane</keyword>
<feature type="region of interest" description="Disordered" evidence="1">
    <location>
        <begin position="19"/>
        <end position="46"/>
    </location>
</feature>
<feature type="compositionally biased region" description="Polar residues" evidence="1">
    <location>
        <begin position="29"/>
        <end position="46"/>
    </location>
</feature>
<dbReference type="Proteomes" id="UP001558613">
    <property type="component" value="Unassembled WGS sequence"/>
</dbReference>
<reference evidence="3 4" key="1">
    <citation type="submission" date="2023-09" db="EMBL/GenBank/DDBJ databases">
        <authorList>
            <person name="Wang M."/>
        </authorList>
    </citation>
    <scope>NUCLEOTIDE SEQUENCE [LARGE SCALE GENOMIC DNA]</scope>
    <source>
        <strain evidence="3">GT-2023</strain>
        <tissue evidence="3">Liver</tissue>
    </source>
</reference>
<evidence type="ECO:0000256" key="1">
    <source>
        <dbReference type="SAM" id="MobiDB-lite"/>
    </source>
</evidence>
<feature type="region of interest" description="Disordered" evidence="1">
    <location>
        <begin position="81"/>
        <end position="101"/>
    </location>
</feature>
<keyword evidence="2" id="KW-0812">Transmembrane</keyword>
<keyword evidence="4" id="KW-1185">Reference proteome</keyword>
<evidence type="ECO:0000256" key="2">
    <source>
        <dbReference type="SAM" id="Phobius"/>
    </source>
</evidence>
<organism evidence="3 4">
    <name type="scientific">Cirrhinus molitorella</name>
    <name type="common">mud carp</name>
    <dbReference type="NCBI Taxonomy" id="172907"/>
    <lineage>
        <taxon>Eukaryota</taxon>
        <taxon>Metazoa</taxon>
        <taxon>Chordata</taxon>
        <taxon>Craniata</taxon>
        <taxon>Vertebrata</taxon>
        <taxon>Euteleostomi</taxon>
        <taxon>Actinopterygii</taxon>
        <taxon>Neopterygii</taxon>
        <taxon>Teleostei</taxon>
        <taxon>Ostariophysi</taxon>
        <taxon>Cypriniformes</taxon>
        <taxon>Cyprinidae</taxon>
        <taxon>Labeoninae</taxon>
        <taxon>Labeonini</taxon>
        <taxon>Cirrhinus</taxon>
    </lineage>
</organism>
<name>A0ABR3MS57_9TELE</name>